<dbReference type="InterPro" id="IPR051400">
    <property type="entry name" value="HAD-like_hydrolase"/>
</dbReference>
<comment type="cofactor">
    <cofactor evidence="1">
        <name>Mg(2+)</name>
        <dbReference type="ChEBI" id="CHEBI:18420"/>
    </cofactor>
</comment>
<keyword evidence="3" id="KW-0479">Metal-binding</keyword>
<dbReference type="GO" id="GO:0044281">
    <property type="term" value="P:small molecule metabolic process"/>
    <property type="evidence" value="ECO:0007669"/>
    <property type="project" value="UniProtKB-ARBA"/>
</dbReference>
<dbReference type="InterPro" id="IPR041492">
    <property type="entry name" value="HAD_2"/>
</dbReference>
<dbReference type="InterPro" id="IPR006439">
    <property type="entry name" value="HAD-SF_hydro_IA"/>
</dbReference>
<dbReference type="InterPro" id="IPR023214">
    <property type="entry name" value="HAD_sf"/>
</dbReference>
<dbReference type="EMBL" id="LHYE01000002">
    <property type="protein sequence ID" value="KXB07715.1"/>
    <property type="molecule type" value="Genomic_DNA"/>
</dbReference>
<dbReference type="PATRIC" id="fig|1698280.3.peg.322"/>
<evidence type="ECO:0000256" key="5">
    <source>
        <dbReference type="ARBA" id="ARBA00022842"/>
    </source>
</evidence>
<evidence type="ECO:0000313" key="6">
    <source>
        <dbReference type="EMBL" id="KXB07715.1"/>
    </source>
</evidence>
<comment type="similarity">
    <text evidence="2">Belongs to the HAD-like hydrolase superfamily.</text>
</comment>
<dbReference type="AlphaFoldDB" id="A0A133VMM7"/>
<evidence type="ECO:0000256" key="4">
    <source>
        <dbReference type="ARBA" id="ARBA00022801"/>
    </source>
</evidence>
<evidence type="ECO:0000256" key="2">
    <source>
        <dbReference type="ARBA" id="ARBA00007958"/>
    </source>
</evidence>
<dbReference type="PANTHER" id="PTHR46470:SF2">
    <property type="entry name" value="GLYCERALDEHYDE 3-PHOSPHATE PHOSPHATASE"/>
    <property type="match status" value="1"/>
</dbReference>
<evidence type="ECO:0008006" key="8">
    <source>
        <dbReference type="Google" id="ProtNLM"/>
    </source>
</evidence>
<dbReference type="InterPro" id="IPR036412">
    <property type="entry name" value="HAD-like_sf"/>
</dbReference>
<name>A0A133VMM7_9EURY</name>
<dbReference type="GO" id="GO:0046872">
    <property type="term" value="F:metal ion binding"/>
    <property type="evidence" value="ECO:0007669"/>
    <property type="project" value="UniProtKB-KW"/>
</dbReference>
<dbReference type="Gene3D" id="1.10.150.520">
    <property type="match status" value="1"/>
</dbReference>
<dbReference type="NCBIfam" id="TIGR01549">
    <property type="entry name" value="HAD-SF-IA-v1"/>
    <property type="match status" value="1"/>
</dbReference>
<proteinExistence type="inferred from homology"/>
<dbReference type="PRINTS" id="PR00413">
    <property type="entry name" value="HADHALOGNASE"/>
</dbReference>
<evidence type="ECO:0000256" key="1">
    <source>
        <dbReference type="ARBA" id="ARBA00001946"/>
    </source>
</evidence>
<organism evidence="6 7">
    <name type="scientific">candidate division MSBL1 archaeon SCGC-AAA382A20</name>
    <dbReference type="NCBI Taxonomy" id="1698280"/>
    <lineage>
        <taxon>Archaea</taxon>
        <taxon>Methanobacteriati</taxon>
        <taxon>Methanobacteriota</taxon>
        <taxon>candidate division MSBL1</taxon>
    </lineage>
</organism>
<reference evidence="6 7" key="1">
    <citation type="journal article" date="2016" name="Sci. Rep.">
        <title>Metabolic traits of an uncultured archaeal lineage -MSBL1- from brine pools of the Red Sea.</title>
        <authorList>
            <person name="Mwirichia R."/>
            <person name="Alam I."/>
            <person name="Rashid M."/>
            <person name="Vinu M."/>
            <person name="Ba-Alawi W."/>
            <person name="Anthony Kamau A."/>
            <person name="Kamanda Ngugi D."/>
            <person name="Goker M."/>
            <person name="Klenk H.P."/>
            <person name="Bajic V."/>
            <person name="Stingl U."/>
        </authorList>
    </citation>
    <scope>NUCLEOTIDE SEQUENCE [LARGE SCALE GENOMIC DNA]</scope>
    <source>
        <strain evidence="6">SCGC-AAA382A20</strain>
    </source>
</reference>
<keyword evidence="5" id="KW-0460">Magnesium</keyword>
<dbReference type="SFLD" id="SFLDG01129">
    <property type="entry name" value="C1.5:_HAD__Beta-PGM__Phosphata"/>
    <property type="match status" value="1"/>
</dbReference>
<dbReference type="Pfam" id="PF13419">
    <property type="entry name" value="HAD_2"/>
    <property type="match status" value="1"/>
</dbReference>
<comment type="caution">
    <text evidence="6">The sequence shown here is derived from an EMBL/GenBank/DDBJ whole genome shotgun (WGS) entry which is preliminary data.</text>
</comment>
<keyword evidence="4" id="KW-0378">Hydrolase</keyword>
<keyword evidence="7" id="KW-1185">Reference proteome</keyword>
<gene>
    <name evidence="6" type="ORF">AKJ51_00380</name>
</gene>
<accession>A0A133VMM7</accession>
<dbReference type="SFLD" id="SFLDS00003">
    <property type="entry name" value="Haloacid_Dehalogenase"/>
    <property type="match status" value="1"/>
</dbReference>
<sequence>MKMELKGEKRDIEAIIFDMDNTLFDFVEAKMKACRKVTESVGVNDGTELFNYFLRDGVGFEDVECIADYLRDRSIYEEVTYRQCCDIYEKTKLENIETYDGVRETLQFLEKKGFGLALVTNADRKNLDARLEKADLSHFFDTTVSSEETGKAKPDLSPLLLALDELGMEAPETLKVGDSLTRDISPAKKLGMITAYAEYGDKNLEKEEDLEPDYKLKDIKDLIPLLRENINRFSKG</sequence>
<dbReference type="PANTHER" id="PTHR46470">
    <property type="entry name" value="N-ACYLNEURAMINATE-9-PHOSPHATASE"/>
    <property type="match status" value="1"/>
</dbReference>
<dbReference type="Gene3D" id="3.40.50.1000">
    <property type="entry name" value="HAD superfamily/HAD-like"/>
    <property type="match status" value="1"/>
</dbReference>
<evidence type="ECO:0000313" key="7">
    <source>
        <dbReference type="Proteomes" id="UP000070263"/>
    </source>
</evidence>
<dbReference type="Proteomes" id="UP000070263">
    <property type="component" value="Unassembled WGS sequence"/>
</dbReference>
<dbReference type="GO" id="GO:0016791">
    <property type="term" value="F:phosphatase activity"/>
    <property type="evidence" value="ECO:0007669"/>
    <property type="project" value="TreeGrafter"/>
</dbReference>
<dbReference type="SFLD" id="SFLDG01135">
    <property type="entry name" value="C1.5.6:_HAD__Beta-PGM__Phospha"/>
    <property type="match status" value="1"/>
</dbReference>
<evidence type="ECO:0000256" key="3">
    <source>
        <dbReference type="ARBA" id="ARBA00022723"/>
    </source>
</evidence>
<dbReference type="SUPFAM" id="SSF56784">
    <property type="entry name" value="HAD-like"/>
    <property type="match status" value="1"/>
</dbReference>
<protein>
    <recommendedName>
        <fullName evidence="8">Phosphoglycolate phosphatase</fullName>
    </recommendedName>
</protein>